<gene>
    <name evidence="1" type="ORF">LPTSP4_05770</name>
</gene>
<evidence type="ECO:0000313" key="1">
    <source>
        <dbReference type="EMBL" id="GBF49068.1"/>
    </source>
</evidence>
<protein>
    <recommendedName>
        <fullName evidence="3">Lipoprotein</fullName>
    </recommendedName>
</protein>
<reference evidence="1 2" key="1">
    <citation type="submission" date="2018-02" db="EMBL/GenBank/DDBJ databases">
        <title>Novel Leptospira species isolated from soil and water in Japan.</title>
        <authorList>
            <person name="Nakao R."/>
            <person name="Masuzawa T."/>
        </authorList>
    </citation>
    <scope>NUCLEOTIDE SEQUENCE [LARGE SCALE GENOMIC DNA]</scope>
    <source>
        <strain evidence="1 2">YH101</strain>
    </source>
</reference>
<proteinExistence type="predicted"/>
<accession>A0A2P2DWQ6</accession>
<dbReference type="Proteomes" id="UP000245133">
    <property type="component" value="Unassembled WGS sequence"/>
</dbReference>
<dbReference type="NCBIfam" id="TIGR04410">
    <property type="entry name" value="Spiro_T2SS_lipo"/>
    <property type="match status" value="1"/>
</dbReference>
<sequence length="107" mass="12589">MIEKEKLREINDFYDDKVFSLKEDLRVSDSEVWKKGTMVRLYVESTPSLLKLKIYPLTESRESSTGKLAAYLINDDVKKKKYNQSDVEAWVNQKFLLADPKKIKIKK</sequence>
<organism evidence="1 2">
    <name type="scientific">Leptospira ryugenii</name>
    <dbReference type="NCBI Taxonomy" id="1917863"/>
    <lineage>
        <taxon>Bacteria</taxon>
        <taxon>Pseudomonadati</taxon>
        <taxon>Spirochaetota</taxon>
        <taxon>Spirochaetia</taxon>
        <taxon>Leptospirales</taxon>
        <taxon>Leptospiraceae</taxon>
        <taxon>Leptospira</taxon>
    </lineage>
</organism>
<evidence type="ECO:0000313" key="2">
    <source>
        <dbReference type="Proteomes" id="UP000245133"/>
    </source>
</evidence>
<dbReference type="InterPro" id="IPR030924">
    <property type="entry name" value="Spiro_T2SS_lipo"/>
</dbReference>
<comment type="caution">
    <text evidence="1">The sequence shown here is derived from an EMBL/GenBank/DDBJ whole genome shotgun (WGS) entry which is preliminary data.</text>
</comment>
<keyword evidence="2" id="KW-1185">Reference proteome</keyword>
<name>A0A2P2DWQ6_9LEPT</name>
<dbReference type="EMBL" id="BFBB01000002">
    <property type="protein sequence ID" value="GBF49068.1"/>
    <property type="molecule type" value="Genomic_DNA"/>
</dbReference>
<evidence type="ECO:0008006" key="3">
    <source>
        <dbReference type="Google" id="ProtNLM"/>
    </source>
</evidence>
<dbReference type="AlphaFoldDB" id="A0A2P2DWQ6"/>